<dbReference type="CDD" id="cd03884">
    <property type="entry name" value="M20_bAS"/>
    <property type="match status" value="1"/>
</dbReference>
<dbReference type="Pfam" id="PF01546">
    <property type="entry name" value="Peptidase_M20"/>
    <property type="match status" value="1"/>
</dbReference>
<name>Q0QKC6_9SYNE</name>
<comment type="cofactor">
    <cofactor evidence="3">
        <name>Zn(2+)</name>
        <dbReference type="ChEBI" id="CHEBI:29105"/>
    </cofactor>
    <text evidence="3">Binds 2 Zn(2+) ions per subunit.</text>
</comment>
<dbReference type="NCBIfam" id="TIGR01879">
    <property type="entry name" value="hydantase"/>
    <property type="match status" value="1"/>
</dbReference>
<feature type="binding site" evidence="3">
    <location>
        <position position="204"/>
    </location>
    <ligand>
        <name>Zn(2+)</name>
        <dbReference type="ChEBI" id="CHEBI:29105"/>
        <label>1</label>
    </ligand>
</feature>
<evidence type="ECO:0000256" key="2">
    <source>
        <dbReference type="ARBA" id="ARBA00022801"/>
    </source>
</evidence>
<dbReference type="Gene3D" id="3.40.630.10">
    <property type="entry name" value="Zn peptidases"/>
    <property type="match status" value="1"/>
</dbReference>
<protein>
    <submittedName>
        <fullName evidence="6">N-carbamoyl-L-amino-acid hydrolase</fullName>
    </submittedName>
</protein>
<dbReference type="Pfam" id="PF07687">
    <property type="entry name" value="M20_dimer"/>
    <property type="match status" value="1"/>
</dbReference>
<dbReference type="InterPro" id="IPR002933">
    <property type="entry name" value="Peptidase_M20"/>
</dbReference>
<dbReference type="SUPFAM" id="SSF55031">
    <property type="entry name" value="Bacterial exopeptidase dimerisation domain"/>
    <property type="match status" value="1"/>
</dbReference>
<reference evidence="6" key="1">
    <citation type="journal article" date="2006" name="Mar. Ecol. Prog. Ser.">
        <title>Gene diversity and organization in rbcL-containing genome fragments from uncultivated Synechococcus in the Gulf of Mexico.</title>
        <authorList>
            <person name="John D.E."/>
            <person name="Wawrik B."/>
            <person name="Tabita F.R."/>
            <person name="Paul J.H."/>
        </authorList>
    </citation>
    <scope>NUCLEOTIDE SEQUENCE</scope>
</reference>
<feature type="binding site" evidence="3">
    <location>
        <position position="396"/>
    </location>
    <ligand>
        <name>Zn(2+)</name>
        <dbReference type="ChEBI" id="CHEBI:29105"/>
        <label>2</label>
    </ligand>
</feature>
<dbReference type="GO" id="GO:0046872">
    <property type="term" value="F:metal ion binding"/>
    <property type="evidence" value="ECO:0007669"/>
    <property type="project" value="UniProtKB-KW"/>
</dbReference>
<proteinExistence type="inferred from homology"/>
<evidence type="ECO:0000256" key="3">
    <source>
        <dbReference type="PIRSR" id="PIRSR001235-1"/>
    </source>
</evidence>
<keyword evidence="3" id="KW-0479">Metal-binding</keyword>
<dbReference type="Gene3D" id="3.30.70.360">
    <property type="match status" value="1"/>
</dbReference>
<dbReference type="PANTHER" id="PTHR32494:SF5">
    <property type="entry name" value="ALLANTOATE AMIDOHYDROLASE"/>
    <property type="match status" value="1"/>
</dbReference>
<feature type="binding site" evidence="4">
    <location>
        <position position="302"/>
    </location>
    <ligand>
        <name>allantoate</name>
        <dbReference type="ChEBI" id="CHEBI:17536"/>
    </ligand>
</feature>
<feature type="binding site" evidence="3">
    <location>
        <position position="145"/>
    </location>
    <ligand>
        <name>Zn(2+)</name>
        <dbReference type="ChEBI" id="CHEBI:29105"/>
        <label>2</label>
    </ligand>
</feature>
<evidence type="ECO:0000259" key="5">
    <source>
        <dbReference type="Pfam" id="PF07687"/>
    </source>
</evidence>
<organism evidence="6">
    <name type="scientific">uncultured marine type-A Synechococcus GOM 4P21</name>
    <dbReference type="NCBI Taxonomy" id="364153"/>
    <lineage>
        <taxon>Bacteria</taxon>
        <taxon>Bacillati</taxon>
        <taxon>Cyanobacteriota</taxon>
        <taxon>Cyanophyceae</taxon>
        <taxon>Synechococcales</taxon>
        <taxon>Synechococcaceae</taxon>
        <taxon>Synechococcus</taxon>
        <taxon>environmental samples</taxon>
    </lineage>
</organism>
<dbReference type="InterPro" id="IPR036264">
    <property type="entry name" value="Bact_exopeptidase_dim_dom"/>
</dbReference>
<evidence type="ECO:0000256" key="4">
    <source>
        <dbReference type="PIRSR" id="PIRSR001235-2"/>
    </source>
</evidence>
<dbReference type="PIRSF" id="PIRSF001235">
    <property type="entry name" value="Amidase_carbamoylase"/>
    <property type="match status" value="1"/>
</dbReference>
<keyword evidence="2 6" id="KW-0378">Hydrolase</keyword>
<accession>Q0QKC6</accession>
<evidence type="ECO:0000313" key="6">
    <source>
        <dbReference type="EMBL" id="ABD96403.1"/>
    </source>
</evidence>
<keyword evidence="3" id="KW-0862">Zinc</keyword>
<feature type="domain" description="Peptidase M20 dimerisation" evidence="5">
    <location>
        <begin position="226"/>
        <end position="324"/>
    </location>
</feature>
<dbReference type="PANTHER" id="PTHR32494">
    <property type="entry name" value="ALLANTOATE DEIMINASE-RELATED"/>
    <property type="match status" value="1"/>
</dbReference>
<feature type="binding site" evidence="4">
    <location>
        <position position="229"/>
    </location>
    <ligand>
        <name>allantoate</name>
        <dbReference type="ChEBI" id="CHEBI:17536"/>
    </ligand>
</feature>
<feature type="binding site" evidence="3">
    <location>
        <position position="110"/>
    </location>
    <ligand>
        <name>Zn(2+)</name>
        <dbReference type="ChEBI" id="CHEBI:29105"/>
        <label>1</label>
    </ligand>
</feature>
<feature type="binding site" evidence="3">
    <location>
        <position position="110"/>
    </location>
    <ligand>
        <name>Zn(2+)</name>
        <dbReference type="ChEBI" id="CHEBI:29105"/>
        <label>2</label>
    </ligand>
</feature>
<dbReference type="NCBIfam" id="NF006771">
    <property type="entry name" value="PRK09290.1-5"/>
    <property type="match status" value="1"/>
</dbReference>
<dbReference type="AlphaFoldDB" id="Q0QKC6"/>
<sequence length="425" mass="45390">MLTATERLQSAEQSEFVDLLRSDADWLQWSIEQLALLGAQDDGSVCRRGFTKADCEGRQRVARWMEEAGLSIRVDAAGNLIGRWDGVEPGLPALVTGSHIDTVPTGGHFDGALGVLAGLDVVRTLKASGRRLRHPLEVIAFADEESTMVGCKGMAGTASFDPADYTTSNGEPIAVNLERIGGHWPSLASARRDDASIAAFLELHVEQGSVLESRGDAIGVVDGVVGQRRFSIRITGQANHAGTTPMDLRQDALVTAAEVVLAIETLAIRHPGDPVATVGRLQVWPNAANVVPGSVEMTVDLRDLSPQVLEELVDGLMQNLETIGERRQCSIAIEPQFEVAPTPADALVIEAVAASAAELGFSYSHLPSRASHDAQELGRRWPMGMIFVPSRGGLSHSAAEFTSAEQCRSGAAVLLKALLRLDQML</sequence>
<dbReference type="InterPro" id="IPR011650">
    <property type="entry name" value="Peptidase_M20_dimer"/>
</dbReference>
<dbReference type="GO" id="GO:0016813">
    <property type="term" value="F:hydrolase activity, acting on carbon-nitrogen (but not peptide) bonds, in linear amidines"/>
    <property type="evidence" value="ECO:0007669"/>
    <property type="project" value="InterPro"/>
</dbReference>
<dbReference type="SUPFAM" id="SSF53187">
    <property type="entry name" value="Zn-dependent exopeptidases"/>
    <property type="match status" value="1"/>
</dbReference>
<evidence type="ECO:0000256" key="1">
    <source>
        <dbReference type="ARBA" id="ARBA00006153"/>
    </source>
</evidence>
<comment type="similarity">
    <text evidence="1">Belongs to the peptidase M20 family.</text>
</comment>
<dbReference type="EMBL" id="DQ325542">
    <property type="protein sequence ID" value="ABD96403.1"/>
    <property type="molecule type" value="Genomic_DNA"/>
</dbReference>
<feature type="binding site" evidence="3">
    <location>
        <position position="99"/>
    </location>
    <ligand>
        <name>Zn(2+)</name>
        <dbReference type="ChEBI" id="CHEBI:29105"/>
        <label>1</label>
    </ligand>
</feature>
<feature type="binding site" evidence="4">
    <location>
        <position position="289"/>
    </location>
    <ligand>
        <name>allantoate</name>
        <dbReference type="ChEBI" id="CHEBI:17536"/>
    </ligand>
</feature>
<dbReference type="InterPro" id="IPR010158">
    <property type="entry name" value="Amidase_Cbmase"/>
</dbReference>